<evidence type="ECO:0000256" key="1">
    <source>
        <dbReference type="SAM" id="Phobius"/>
    </source>
</evidence>
<reference evidence="2" key="2">
    <citation type="submission" date="2023-05" db="EMBL/GenBank/DDBJ databases">
        <authorList>
            <consortium name="Lawrence Berkeley National Laboratory"/>
            <person name="Steindorff A."/>
            <person name="Hensen N."/>
            <person name="Bonometti L."/>
            <person name="Westerberg I."/>
            <person name="Brannstrom I.O."/>
            <person name="Guillou S."/>
            <person name="Cros-Aarteil S."/>
            <person name="Calhoun S."/>
            <person name="Haridas S."/>
            <person name="Kuo A."/>
            <person name="Mondo S."/>
            <person name="Pangilinan J."/>
            <person name="Riley R."/>
            <person name="Labutti K."/>
            <person name="Andreopoulos B."/>
            <person name="Lipzen A."/>
            <person name="Chen C."/>
            <person name="Yanf M."/>
            <person name="Daum C."/>
            <person name="Ng V."/>
            <person name="Clum A."/>
            <person name="Ohm R."/>
            <person name="Martin F."/>
            <person name="Silar P."/>
            <person name="Natvig D."/>
            <person name="Lalanne C."/>
            <person name="Gautier V."/>
            <person name="Ament-Velasquez S.L."/>
            <person name="Kruys A."/>
            <person name="Hutchinson M.I."/>
            <person name="Powell A.J."/>
            <person name="Barry K."/>
            <person name="Miller A.N."/>
            <person name="Grigoriev I.V."/>
            <person name="Debuchy R."/>
            <person name="Gladieux P."/>
            <person name="Thoren M.H."/>
            <person name="Johannesson H."/>
        </authorList>
    </citation>
    <scope>NUCLEOTIDE SEQUENCE</scope>
    <source>
        <strain evidence="2">CBS 538.74</strain>
    </source>
</reference>
<gene>
    <name evidence="2" type="ORF">C8A00DRAFT_31209</name>
</gene>
<sequence>MATEIIATAMKHALPDKAAADQGFGLVFRKWLMGFGLTEVKIEHSASIETLNTARELVEGATGQNVALVAGVFVATVAACLAAGFAV</sequence>
<evidence type="ECO:0000313" key="3">
    <source>
        <dbReference type="Proteomes" id="UP001302745"/>
    </source>
</evidence>
<name>A0AAN6VRF7_9PEZI</name>
<keyword evidence="1" id="KW-0472">Membrane</keyword>
<feature type="transmembrane region" description="Helical" evidence="1">
    <location>
        <begin position="66"/>
        <end position="86"/>
    </location>
</feature>
<dbReference type="AlphaFoldDB" id="A0AAN6VRF7"/>
<dbReference type="Proteomes" id="UP001302745">
    <property type="component" value="Unassembled WGS sequence"/>
</dbReference>
<dbReference type="EMBL" id="MU856877">
    <property type="protein sequence ID" value="KAK4155959.1"/>
    <property type="molecule type" value="Genomic_DNA"/>
</dbReference>
<keyword evidence="1" id="KW-1133">Transmembrane helix</keyword>
<reference evidence="2" key="1">
    <citation type="journal article" date="2023" name="Mol. Phylogenet. Evol.">
        <title>Genome-scale phylogeny and comparative genomics of the fungal order Sordariales.</title>
        <authorList>
            <person name="Hensen N."/>
            <person name="Bonometti L."/>
            <person name="Westerberg I."/>
            <person name="Brannstrom I.O."/>
            <person name="Guillou S."/>
            <person name="Cros-Aarteil S."/>
            <person name="Calhoun S."/>
            <person name="Haridas S."/>
            <person name="Kuo A."/>
            <person name="Mondo S."/>
            <person name="Pangilinan J."/>
            <person name="Riley R."/>
            <person name="LaButti K."/>
            <person name="Andreopoulos B."/>
            <person name="Lipzen A."/>
            <person name="Chen C."/>
            <person name="Yan M."/>
            <person name="Daum C."/>
            <person name="Ng V."/>
            <person name="Clum A."/>
            <person name="Steindorff A."/>
            <person name="Ohm R.A."/>
            <person name="Martin F."/>
            <person name="Silar P."/>
            <person name="Natvig D.O."/>
            <person name="Lalanne C."/>
            <person name="Gautier V."/>
            <person name="Ament-Velasquez S.L."/>
            <person name="Kruys A."/>
            <person name="Hutchinson M.I."/>
            <person name="Powell A.J."/>
            <person name="Barry K."/>
            <person name="Miller A.N."/>
            <person name="Grigoriev I.V."/>
            <person name="Debuchy R."/>
            <person name="Gladieux P."/>
            <person name="Hiltunen Thoren M."/>
            <person name="Johannesson H."/>
        </authorList>
    </citation>
    <scope>NUCLEOTIDE SEQUENCE</scope>
    <source>
        <strain evidence="2">CBS 538.74</strain>
    </source>
</reference>
<proteinExistence type="predicted"/>
<keyword evidence="3" id="KW-1185">Reference proteome</keyword>
<evidence type="ECO:0000313" key="2">
    <source>
        <dbReference type="EMBL" id="KAK4155959.1"/>
    </source>
</evidence>
<protein>
    <submittedName>
        <fullName evidence="2">Uncharacterized protein</fullName>
    </submittedName>
</protein>
<accession>A0AAN6VRF7</accession>
<comment type="caution">
    <text evidence="2">The sequence shown here is derived from an EMBL/GenBank/DDBJ whole genome shotgun (WGS) entry which is preliminary data.</text>
</comment>
<keyword evidence="1" id="KW-0812">Transmembrane</keyword>
<organism evidence="2 3">
    <name type="scientific">Chaetomidium leptoderma</name>
    <dbReference type="NCBI Taxonomy" id="669021"/>
    <lineage>
        <taxon>Eukaryota</taxon>
        <taxon>Fungi</taxon>
        <taxon>Dikarya</taxon>
        <taxon>Ascomycota</taxon>
        <taxon>Pezizomycotina</taxon>
        <taxon>Sordariomycetes</taxon>
        <taxon>Sordariomycetidae</taxon>
        <taxon>Sordariales</taxon>
        <taxon>Chaetomiaceae</taxon>
        <taxon>Chaetomidium</taxon>
    </lineage>
</organism>